<evidence type="ECO:0000256" key="1">
    <source>
        <dbReference type="SAM" id="Phobius"/>
    </source>
</evidence>
<feature type="transmembrane region" description="Helical" evidence="1">
    <location>
        <begin position="53"/>
        <end position="76"/>
    </location>
</feature>
<sequence length="105" mass="11676">MTRGRRKKLRAYYIRYDSVDAAASAAAVLWFMVMLPLSWSLNKIPFALAIQRSIIGATFLYLLVSVLLVIVIRTAIGASGHRKKETEAAVVRQVSIPDLSRREAG</sequence>
<dbReference type="EMBL" id="QZKU01000071">
    <property type="protein sequence ID" value="RJP20988.1"/>
    <property type="molecule type" value="Genomic_DNA"/>
</dbReference>
<feature type="transmembrane region" description="Helical" evidence="1">
    <location>
        <begin position="21"/>
        <end position="41"/>
    </location>
</feature>
<dbReference type="AlphaFoldDB" id="A0A3A4NJS7"/>
<reference evidence="2 3" key="1">
    <citation type="journal article" date="2017" name="ISME J.">
        <title>Energy and carbon metabolisms in a deep terrestrial subsurface fluid microbial community.</title>
        <authorList>
            <person name="Momper L."/>
            <person name="Jungbluth S.P."/>
            <person name="Lee M.D."/>
            <person name="Amend J.P."/>
        </authorList>
    </citation>
    <scope>NUCLEOTIDE SEQUENCE [LARGE SCALE GENOMIC DNA]</scope>
    <source>
        <strain evidence="2">SURF_5</strain>
    </source>
</reference>
<proteinExistence type="predicted"/>
<keyword evidence="1" id="KW-0472">Membrane</keyword>
<name>A0A3A4NJS7_ABYX5</name>
<gene>
    <name evidence="2" type="ORF">C4520_10570</name>
</gene>
<accession>A0A3A4NJS7</accession>
<comment type="caution">
    <text evidence="2">The sequence shown here is derived from an EMBL/GenBank/DDBJ whole genome shotgun (WGS) entry which is preliminary data.</text>
</comment>
<evidence type="ECO:0000313" key="3">
    <source>
        <dbReference type="Proteomes" id="UP000265882"/>
    </source>
</evidence>
<keyword evidence="1" id="KW-1133">Transmembrane helix</keyword>
<organism evidence="2 3">
    <name type="scientific">Abyssobacteria bacterium (strain SURF_5)</name>
    <dbReference type="NCBI Taxonomy" id="2093360"/>
    <lineage>
        <taxon>Bacteria</taxon>
        <taxon>Pseudomonadati</taxon>
        <taxon>Candidatus Hydrogenedentota</taxon>
        <taxon>Candidatus Abyssobacteria</taxon>
    </lineage>
</organism>
<keyword evidence="1" id="KW-0812">Transmembrane</keyword>
<protein>
    <submittedName>
        <fullName evidence="2">Uncharacterized protein</fullName>
    </submittedName>
</protein>
<evidence type="ECO:0000313" key="2">
    <source>
        <dbReference type="EMBL" id="RJP20988.1"/>
    </source>
</evidence>
<dbReference type="Proteomes" id="UP000265882">
    <property type="component" value="Unassembled WGS sequence"/>
</dbReference>